<keyword evidence="5" id="KW-1185">Reference proteome</keyword>
<feature type="region of interest" description="Disordered" evidence="1">
    <location>
        <begin position="913"/>
        <end position="933"/>
    </location>
</feature>
<dbReference type="InterPro" id="IPR000008">
    <property type="entry name" value="C2_dom"/>
</dbReference>
<keyword evidence="2" id="KW-0732">Signal</keyword>
<feature type="compositionally biased region" description="Pro residues" evidence="1">
    <location>
        <begin position="106"/>
        <end position="116"/>
    </location>
</feature>
<dbReference type="PROSITE" id="PS50004">
    <property type="entry name" value="C2"/>
    <property type="match status" value="2"/>
</dbReference>
<feature type="compositionally biased region" description="Polar residues" evidence="1">
    <location>
        <begin position="924"/>
        <end position="933"/>
    </location>
</feature>
<dbReference type="Gene3D" id="2.60.40.150">
    <property type="entry name" value="C2 domain"/>
    <property type="match status" value="2"/>
</dbReference>
<feature type="domain" description="C2" evidence="3">
    <location>
        <begin position="658"/>
        <end position="778"/>
    </location>
</feature>
<evidence type="ECO:0000256" key="2">
    <source>
        <dbReference type="SAM" id="SignalP"/>
    </source>
</evidence>
<accession>A0AAG5DNG9</accession>
<feature type="compositionally biased region" description="Basic and acidic residues" evidence="1">
    <location>
        <begin position="172"/>
        <end position="184"/>
    </location>
</feature>
<dbReference type="GO" id="GO:0098793">
    <property type="term" value="C:presynapse"/>
    <property type="evidence" value="ECO:0007669"/>
    <property type="project" value="GOC"/>
</dbReference>
<dbReference type="SUPFAM" id="SSF49562">
    <property type="entry name" value="C2 domain (Calcium/lipid-binding domain, CaLB)"/>
    <property type="match status" value="2"/>
</dbReference>
<dbReference type="AlphaFoldDB" id="A0AAG5DNG9"/>
<dbReference type="Proteomes" id="UP000075880">
    <property type="component" value="Unassembled WGS sequence"/>
</dbReference>
<dbReference type="GO" id="GO:0048791">
    <property type="term" value="P:calcium ion-regulated exocytosis of neurotransmitter"/>
    <property type="evidence" value="ECO:0007669"/>
    <property type="project" value="TreeGrafter"/>
</dbReference>
<dbReference type="InterPro" id="IPR035892">
    <property type="entry name" value="C2_domain_sf"/>
</dbReference>
<sequence>MDTAVLISCMALTGTLLIVLLLLCRLVQPHDIAWFLSNRGDKLKLSKMRLYNANGYLMHSGSEILLGSTGSFQRFDSVDRDYKPQYGPRSGISVPSWRSATDEPDIPPQPLRPAPSPREAKIAREKPILRQTSEPKAPLSRSILISPIPRPVPRKQHSAPISFPLPLLISPQDKRSSTTRRPQDQLRPASQQLPCTNPFLSASPLKEEAADGVSSGDHHQESPLLPLPPLSVPLPVESSSSEIRALKSANNPFIDSPAAVTKSYGQHQQQHQHQQQQPFCVFNFDPTVVQSLFNRPVPGGKLSLGNTIKASLTSANTEAATPTTLGGSDMTNAIELPASLPPPPPALDDDPLRRAHKRISKMENLRRMSRLIESNQVLLNIYQQFNRTISEQPELPSVVTSNISPPLLPSSSLLETQLPVTSSDAAPTPFSTDAPVQTPTLPSPATCDAQRAAIEHPKVAPCVASNGLSMPSKYRDSPRSDITENIRVPTVSRSIKHILRNRSFSETEFSERKLIKSLAILSESDALRRTFSPSAASASPASLLVKNASYKDLSLYQRGCGEVNDGSDVHALAYGSSDTLQKTVSESFLEQYSLARYTEINGGAGEVSLGAGTHASGVEGFQKGQNGATVLPSSSCESVASESSVVFSDLVPSLSHPVAGYVCVGLQFGHATDDGKELKVTVQEAKDLIAPLGSATLDTFVKVLLTPSEGSPRQTKVCKYTDRATYQETFSFWMSNQSAVRRSLWLYVYLNGANSQTMIGEAELQIDEQMALPITHWLKLTDSGCRNVGLGELMLSLSYLPTAERLTVVVVKARNLALKNRSPAVATSSNASDETGPSDYETAGHELDGGGNVFVKVYLLQNDRKISKKKTSVKRAEQFPIYNEAIIFSLPPYMLNAVQIRLSVVQMVQRAELGSTDGPDGSRRQLSANGTSRKPSVKLISLGHVIVGSGTTGKGLRHWHHMLTALRKPVTMWHGLRSTSERSRKRLSTNDDRIDVKRNPVDLV</sequence>
<feature type="compositionally biased region" description="Polar residues" evidence="1">
    <location>
        <begin position="188"/>
        <end position="200"/>
    </location>
</feature>
<dbReference type="GO" id="GO:0000149">
    <property type="term" value="F:SNARE binding"/>
    <property type="evidence" value="ECO:0007669"/>
    <property type="project" value="TreeGrafter"/>
</dbReference>
<dbReference type="GO" id="GO:0001786">
    <property type="term" value="F:phosphatidylserine binding"/>
    <property type="evidence" value="ECO:0007669"/>
    <property type="project" value="TreeGrafter"/>
</dbReference>
<dbReference type="GO" id="GO:0005544">
    <property type="term" value="F:calcium-dependent phospholipid binding"/>
    <property type="evidence" value="ECO:0007669"/>
    <property type="project" value="TreeGrafter"/>
</dbReference>
<feature type="region of interest" description="Disordered" evidence="1">
    <location>
        <begin position="83"/>
        <end position="233"/>
    </location>
</feature>
<dbReference type="SMART" id="SM00239">
    <property type="entry name" value="C2"/>
    <property type="match status" value="2"/>
</dbReference>
<protein>
    <recommendedName>
        <fullName evidence="3">C2 domain-containing protein</fullName>
    </recommendedName>
</protein>
<feature type="signal peptide" evidence="2">
    <location>
        <begin position="1"/>
        <end position="29"/>
    </location>
</feature>
<dbReference type="PANTHER" id="PTHR10024">
    <property type="entry name" value="SYNAPTOTAGMIN"/>
    <property type="match status" value="1"/>
</dbReference>
<evidence type="ECO:0000313" key="4">
    <source>
        <dbReference type="EnsemblMetazoa" id="ENSAATROPP012716"/>
    </source>
</evidence>
<feature type="compositionally biased region" description="Low complexity" evidence="1">
    <location>
        <begin position="160"/>
        <end position="171"/>
    </location>
</feature>
<dbReference type="GO" id="GO:0070382">
    <property type="term" value="C:exocytic vesicle"/>
    <property type="evidence" value="ECO:0007669"/>
    <property type="project" value="TreeGrafter"/>
</dbReference>
<evidence type="ECO:0000313" key="5">
    <source>
        <dbReference type="Proteomes" id="UP000075880"/>
    </source>
</evidence>
<evidence type="ECO:0000259" key="3">
    <source>
        <dbReference type="PROSITE" id="PS50004"/>
    </source>
</evidence>
<evidence type="ECO:0000256" key="1">
    <source>
        <dbReference type="SAM" id="MobiDB-lite"/>
    </source>
</evidence>
<name>A0AAG5DNG9_ANOAO</name>
<dbReference type="GO" id="GO:0005886">
    <property type="term" value="C:plasma membrane"/>
    <property type="evidence" value="ECO:0007669"/>
    <property type="project" value="TreeGrafter"/>
</dbReference>
<feature type="chain" id="PRO_5042541651" description="C2 domain-containing protein" evidence="2">
    <location>
        <begin position="30"/>
        <end position="1004"/>
    </location>
</feature>
<feature type="compositionally biased region" description="Basic and acidic residues" evidence="1">
    <location>
        <begin position="118"/>
        <end position="128"/>
    </location>
</feature>
<dbReference type="GO" id="GO:0005509">
    <property type="term" value="F:calcium ion binding"/>
    <property type="evidence" value="ECO:0007669"/>
    <property type="project" value="TreeGrafter"/>
</dbReference>
<dbReference type="PANTHER" id="PTHR10024:SF252">
    <property type="entry name" value="SYNAPTOTAGMIN-12"/>
    <property type="match status" value="1"/>
</dbReference>
<dbReference type="GO" id="GO:0030276">
    <property type="term" value="F:clathrin binding"/>
    <property type="evidence" value="ECO:0007669"/>
    <property type="project" value="TreeGrafter"/>
</dbReference>
<dbReference type="GO" id="GO:0048488">
    <property type="term" value="P:synaptic vesicle endocytosis"/>
    <property type="evidence" value="ECO:0007669"/>
    <property type="project" value="TreeGrafter"/>
</dbReference>
<dbReference type="EnsemblMetazoa" id="ENSAATROPT013959">
    <property type="protein sequence ID" value="ENSAATROPP012716"/>
    <property type="gene ID" value="ENSAATROPG011324"/>
</dbReference>
<feature type="domain" description="C2" evidence="3">
    <location>
        <begin position="789"/>
        <end position="939"/>
    </location>
</feature>
<dbReference type="Pfam" id="PF00168">
    <property type="entry name" value="C2"/>
    <property type="match status" value="2"/>
</dbReference>
<organism evidence="4 5">
    <name type="scientific">Anopheles atroparvus</name>
    <name type="common">European mosquito</name>
    <dbReference type="NCBI Taxonomy" id="41427"/>
    <lineage>
        <taxon>Eukaryota</taxon>
        <taxon>Metazoa</taxon>
        <taxon>Ecdysozoa</taxon>
        <taxon>Arthropoda</taxon>
        <taxon>Hexapoda</taxon>
        <taxon>Insecta</taxon>
        <taxon>Pterygota</taxon>
        <taxon>Neoptera</taxon>
        <taxon>Endopterygota</taxon>
        <taxon>Diptera</taxon>
        <taxon>Nematocera</taxon>
        <taxon>Culicoidea</taxon>
        <taxon>Culicidae</taxon>
        <taxon>Anophelinae</taxon>
        <taxon>Anopheles</taxon>
    </lineage>
</organism>
<proteinExistence type="predicted"/>
<reference evidence="4" key="1">
    <citation type="submission" date="2024-04" db="UniProtKB">
        <authorList>
            <consortium name="EnsemblMetazoa"/>
        </authorList>
    </citation>
    <scope>IDENTIFICATION</scope>
    <source>
        <strain evidence="4">EBRO</strain>
    </source>
</reference>